<proteinExistence type="predicted"/>
<dbReference type="AlphaFoldDB" id="A0A917VYR6"/>
<sequence length="253" mass="28269">MKEIELTGGRITPGVVRIGNTVRRPRNQHSDWINRVLIRLEELGYPYAPRYYGVDDQDRDILSFIPGVTTDHPSQRQSGAYRIGGGMLRQLHELTRRDSLITEWPESIADRQCILHGDPGAYNAIFQDGSPVALIDWDAAHPGNPVDDLAYMAWTWCIQSAGNVPISEQAHRLKELADGYQARDLGLSASDLLDRVVTAQQNLVTTEQRVLDHPASAPGRRAHATTAIAWATADRDMIRKRRADFVAVLKGRT</sequence>
<evidence type="ECO:0000313" key="2">
    <source>
        <dbReference type="EMBL" id="GGL46451.1"/>
    </source>
</evidence>
<organism evidence="2 3">
    <name type="scientific">Microlunatus endophyticus</name>
    <dbReference type="NCBI Taxonomy" id="1716077"/>
    <lineage>
        <taxon>Bacteria</taxon>
        <taxon>Bacillati</taxon>
        <taxon>Actinomycetota</taxon>
        <taxon>Actinomycetes</taxon>
        <taxon>Propionibacteriales</taxon>
        <taxon>Propionibacteriaceae</taxon>
        <taxon>Microlunatus</taxon>
    </lineage>
</organism>
<dbReference type="Gene3D" id="3.90.1200.10">
    <property type="match status" value="1"/>
</dbReference>
<evidence type="ECO:0000313" key="3">
    <source>
        <dbReference type="Proteomes" id="UP000613840"/>
    </source>
</evidence>
<dbReference type="Proteomes" id="UP000613840">
    <property type="component" value="Unassembled WGS sequence"/>
</dbReference>
<reference evidence="2" key="2">
    <citation type="submission" date="2020-09" db="EMBL/GenBank/DDBJ databases">
        <authorList>
            <person name="Sun Q."/>
            <person name="Zhou Y."/>
        </authorList>
    </citation>
    <scope>NUCLEOTIDE SEQUENCE</scope>
    <source>
        <strain evidence="2">CGMCC 4.7306</strain>
    </source>
</reference>
<protein>
    <recommendedName>
        <fullName evidence="1">Aminoglycoside phosphotransferase domain-containing protein</fullName>
    </recommendedName>
</protein>
<accession>A0A917VYR6</accession>
<feature type="domain" description="Aminoglycoside phosphotransferase" evidence="1">
    <location>
        <begin position="100"/>
        <end position="162"/>
    </location>
</feature>
<dbReference type="Pfam" id="PF01636">
    <property type="entry name" value="APH"/>
    <property type="match status" value="1"/>
</dbReference>
<dbReference type="SUPFAM" id="SSF56112">
    <property type="entry name" value="Protein kinase-like (PK-like)"/>
    <property type="match status" value="1"/>
</dbReference>
<comment type="caution">
    <text evidence="2">The sequence shown here is derived from an EMBL/GenBank/DDBJ whole genome shotgun (WGS) entry which is preliminary data.</text>
</comment>
<evidence type="ECO:0000259" key="1">
    <source>
        <dbReference type="Pfam" id="PF01636"/>
    </source>
</evidence>
<dbReference type="EMBL" id="BMMZ01000001">
    <property type="protein sequence ID" value="GGL46451.1"/>
    <property type="molecule type" value="Genomic_DNA"/>
</dbReference>
<name>A0A917VYR6_9ACTN</name>
<gene>
    <name evidence="2" type="ORF">GCM10011575_00510</name>
</gene>
<keyword evidence="3" id="KW-1185">Reference proteome</keyword>
<dbReference type="RefSeq" id="WP_188893181.1">
    <property type="nucleotide sequence ID" value="NZ_BMMZ01000001.1"/>
</dbReference>
<dbReference type="InterPro" id="IPR011009">
    <property type="entry name" value="Kinase-like_dom_sf"/>
</dbReference>
<reference evidence="2" key="1">
    <citation type="journal article" date="2014" name="Int. J. Syst. Evol. Microbiol.">
        <title>Complete genome sequence of Corynebacterium casei LMG S-19264T (=DSM 44701T), isolated from a smear-ripened cheese.</title>
        <authorList>
            <consortium name="US DOE Joint Genome Institute (JGI-PGF)"/>
            <person name="Walter F."/>
            <person name="Albersmeier A."/>
            <person name="Kalinowski J."/>
            <person name="Ruckert C."/>
        </authorList>
    </citation>
    <scope>NUCLEOTIDE SEQUENCE</scope>
    <source>
        <strain evidence="2">CGMCC 4.7306</strain>
    </source>
</reference>
<dbReference type="InterPro" id="IPR002575">
    <property type="entry name" value="Aminoglycoside_PTrfase"/>
</dbReference>